<gene>
    <name evidence="5" type="primary">bamD</name>
    <name evidence="5" type="ORF">K4G66_00010</name>
</gene>
<evidence type="ECO:0000313" key="5">
    <source>
        <dbReference type="EMBL" id="WKN37094.1"/>
    </source>
</evidence>
<reference evidence="5" key="2">
    <citation type="journal article" date="2024" name="Antonie Van Leeuwenhoek">
        <title>Roseihalotalea indica gen. nov., sp. nov., a halophilic Bacteroidetes from mesopelagic Southwest Indian Ocean with higher carbohydrate metabolic potential.</title>
        <authorList>
            <person name="Chen B."/>
            <person name="Zhang M."/>
            <person name="Lin D."/>
            <person name="Ye J."/>
            <person name="Tang K."/>
        </authorList>
    </citation>
    <scope>NUCLEOTIDE SEQUENCE</scope>
    <source>
        <strain evidence="5">TK19036</strain>
    </source>
</reference>
<protein>
    <submittedName>
        <fullName evidence="5">Outer membrane protein assembly factor BamD</fullName>
    </submittedName>
</protein>
<name>A0AA49GT94_9BACT</name>
<dbReference type="Pfam" id="PF13525">
    <property type="entry name" value="YfiO"/>
    <property type="match status" value="1"/>
</dbReference>
<dbReference type="NCBIfam" id="TIGR03302">
    <property type="entry name" value="OM_YfiO"/>
    <property type="match status" value="1"/>
</dbReference>
<proteinExistence type="predicted"/>
<reference evidence="5" key="1">
    <citation type="journal article" date="2023" name="Comput. Struct. Biotechnol. J.">
        <title>Discovery of a novel marine Bacteroidetes with a rich repertoire of carbohydrate-active enzymes.</title>
        <authorList>
            <person name="Chen B."/>
            <person name="Liu G."/>
            <person name="Chen Q."/>
            <person name="Wang H."/>
            <person name="Liu L."/>
            <person name="Tang K."/>
        </authorList>
    </citation>
    <scope>NUCLEOTIDE SEQUENCE</scope>
    <source>
        <strain evidence="5">TK19036</strain>
    </source>
</reference>
<organism evidence="5">
    <name type="scientific">Roseihalotalea indica</name>
    <dbReference type="NCBI Taxonomy" id="2867963"/>
    <lineage>
        <taxon>Bacteria</taxon>
        <taxon>Pseudomonadati</taxon>
        <taxon>Bacteroidota</taxon>
        <taxon>Cytophagia</taxon>
        <taxon>Cytophagales</taxon>
        <taxon>Catalimonadaceae</taxon>
        <taxon>Roseihalotalea</taxon>
    </lineage>
</organism>
<feature type="domain" description="Outer membrane lipoprotein BamD-like" evidence="4">
    <location>
        <begin position="34"/>
        <end position="206"/>
    </location>
</feature>
<keyword evidence="2" id="KW-0472">Membrane</keyword>
<evidence type="ECO:0000256" key="3">
    <source>
        <dbReference type="ARBA" id="ARBA00023237"/>
    </source>
</evidence>
<keyword evidence="3" id="KW-0998">Cell outer membrane</keyword>
<dbReference type="InterPro" id="IPR039565">
    <property type="entry name" value="BamD-like"/>
</dbReference>
<keyword evidence="1" id="KW-0732">Signal</keyword>
<sequence length="274" mass="32565">MKTYFAIILLTVTVVLSSCSDYRKLLKNGGWEKQYEAALNYYQEKDYYRATVLLENVLPIIRGTQKAEEAQFYYAYAHYYQRKYILSAHYFKEFYETYSRSERAQEAMFLHAYSLYLESPTPSLDQSSTNEAIDAMQRFINRYPYSDYKERAEAILDELQEKLETKSFANAIQYYHLERYDAATIAMNNFQKDFPDSDMNEEASYWKLAAQFQLAEQSIRSKQKERYYTTIEYYQTFIDKYPQSEFVSQAESIYETCLSKIRKDTSDSKASIEP</sequence>
<dbReference type="Gene3D" id="1.25.40.10">
    <property type="entry name" value="Tetratricopeptide repeat domain"/>
    <property type="match status" value="1"/>
</dbReference>
<dbReference type="InterPro" id="IPR017689">
    <property type="entry name" value="BamD"/>
</dbReference>
<dbReference type="EMBL" id="CP120682">
    <property type="protein sequence ID" value="WKN37094.1"/>
    <property type="molecule type" value="Genomic_DNA"/>
</dbReference>
<evidence type="ECO:0000256" key="1">
    <source>
        <dbReference type="ARBA" id="ARBA00022729"/>
    </source>
</evidence>
<dbReference type="AlphaFoldDB" id="A0AA49GT94"/>
<evidence type="ECO:0000259" key="4">
    <source>
        <dbReference type="Pfam" id="PF13525"/>
    </source>
</evidence>
<accession>A0AA49GT94</accession>
<evidence type="ECO:0000256" key="2">
    <source>
        <dbReference type="ARBA" id="ARBA00023136"/>
    </source>
</evidence>
<dbReference type="PROSITE" id="PS51257">
    <property type="entry name" value="PROKAR_LIPOPROTEIN"/>
    <property type="match status" value="1"/>
</dbReference>
<dbReference type="InterPro" id="IPR011990">
    <property type="entry name" value="TPR-like_helical_dom_sf"/>
</dbReference>